<dbReference type="GO" id="GO:0007189">
    <property type="term" value="P:adenylate cyclase-activating G protein-coupled receptor signaling pathway"/>
    <property type="evidence" value="ECO:0007669"/>
    <property type="project" value="TreeGrafter"/>
</dbReference>
<evidence type="ECO:0000256" key="2">
    <source>
        <dbReference type="ARBA" id="ARBA00007343"/>
    </source>
</evidence>
<dbReference type="InParanoid" id="A0A6J2VA37"/>
<feature type="transmembrane region" description="Helical" evidence="11">
    <location>
        <begin position="946"/>
        <end position="970"/>
    </location>
</feature>
<dbReference type="PROSITE" id="PS50261">
    <property type="entry name" value="G_PROTEIN_RECEP_F2_4"/>
    <property type="match status" value="1"/>
</dbReference>
<keyword evidence="7" id="KW-1015">Disulfide bond</keyword>
<dbReference type="Gene3D" id="1.20.1070.10">
    <property type="entry name" value="Rhodopsin 7-helix transmembrane proteins"/>
    <property type="match status" value="1"/>
</dbReference>
<evidence type="ECO:0000259" key="12">
    <source>
        <dbReference type="PROSITE" id="PS50221"/>
    </source>
</evidence>
<keyword evidence="6 11" id="KW-0472">Membrane</keyword>
<comment type="subcellular location">
    <subcellularLocation>
        <location evidence="1">Membrane</location>
        <topology evidence="1">Multi-pass membrane protein</topology>
    </subcellularLocation>
</comment>
<feature type="domain" description="G-protein coupled receptors family 2 profile 2" evidence="13">
    <location>
        <begin position="740"/>
        <end position="1003"/>
    </location>
</feature>
<evidence type="ECO:0000313" key="14">
    <source>
        <dbReference type="Proteomes" id="UP000504632"/>
    </source>
</evidence>
<evidence type="ECO:0000256" key="3">
    <source>
        <dbReference type="ARBA" id="ARBA00022692"/>
    </source>
</evidence>
<sequence length="1036" mass="113232">MVGGSGEAGGAGGTSERLEEGCMPVLHPPPAGVLALIDLNNQCFLDPLNLLVPSSEGPLFVIKEGLYVSGDSGFMLLLRAGLLLCSMRICFNQGTTTEEFYAGELLIEGNATLDVAGPLEGIVQLSVPIGDPVVTVVIVSANIIAECELIGDQTNCSCASGYLWSGAVCNAFPTCCSTLPCKENVSHFTPLCIPKVNVSLRGTVQTTLTSLDSISTMLTTQFEKLNGFNSLNVTGPREGNTETEFEVDLSAPVSTAKLQSIISTLQTLNVFVFLCSLGMVTMYAPQDKVCYKSQQILNCTTEETAESCKWEVLRQNAETELGPGTQVKVTSSCTNVTSLTLLNVTEIWAGTYRCHFMKGSVSHIASTELRVAVLPDKITITSNPQSADCIDVQSVQVTVSCTIQNSTEPYTVLFKFNGKVATHNTGPNGEKVCEAEGVWPKTKDGETALAACESGRVGEIRRKCNGNKWDTEVSFCVKEELNKVRNLAADFELGLGATQEVAVHIFSSLKNTTDSGEEATYGDVQASIDVLYSMNKATEYIVFEESLMPDFVDSASRMLNATTWDSGDPEKDYDMSIKYLTAVEGLVKNIRLNMSEGHNTTNIQVQVCRNNTVCSKVIFNVDVEVNSSAGSVKTVGIQKIASRLPKGNFNNSEYPSIVVSATVENNTGSSVAIKLAFPLSERKPENAKVQCVFWNITENKWSQEGCNWTAGPNDTSICECDHLTPFTILMSKHAIPLPLMEEITYIGLGISICSLVVFILIEALVWNAVVKSNLSHFRHTSLVNIAICLLLADCSFIASSFPDKLSDTLCLVLVVAKHFFYLAMFFWMLCLSIMLLHQLIFVFSPLRKKTYMILSIFIGYFCPTVTVATTYVYYDKGTNIKYHDRSSCWLTYEAPLRGSIHAFLFPVGTIVFINMFSMIVVIFTLLRPNVAENNKIDEKEAAKSIIKAIVFLTPIFGGTWILGLFVFLMTDSTNITTILVNYAFTIVNSLQGLFILLTGVFGEKRVRDEVLKYVLGGKPTKSESKRHLTSASFSKN</sequence>
<evidence type="ECO:0000313" key="15">
    <source>
        <dbReference type="RefSeq" id="XP_030628056.1"/>
    </source>
</evidence>
<feature type="transmembrane region" description="Helical" evidence="11">
    <location>
        <begin position="819"/>
        <end position="843"/>
    </location>
</feature>
<dbReference type="Gene3D" id="4.10.1240.10">
    <property type="entry name" value="GPCR, family 2, extracellular hormone receptor domain"/>
    <property type="match status" value="1"/>
</dbReference>
<proteinExistence type="inferred from homology"/>
<accession>A0A6J2VA37</accession>
<keyword evidence="9" id="KW-0325">Glycoprotein</keyword>
<keyword evidence="4 11" id="KW-1133">Transmembrane helix</keyword>
<dbReference type="InterPro" id="IPR046338">
    <property type="entry name" value="GAIN_dom_sf"/>
</dbReference>
<evidence type="ECO:0000256" key="9">
    <source>
        <dbReference type="ARBA" id="ARBA00023180"/>
    </source>
</evidence>
<dbReference type="AlphaFoldDB" id="A0A6J2VA37"/>
<evidence type="ECO:0000259" key="13">
    <source>
        <dbReference type="PROSITE" id="PS50261"/>
    </source>
</evidence>
<keyword evidence="10" id="KW-0807">Transducer</keyword>
<feature type="transmembrane region" description="Helical" evidence="11">
    <location>
        <begin position="982"/>
        <end position="1002"/>
    </location>
</feature>
<keyword evidence="3 11" id="KW-0812">Transmembrane</keyword>
<dbReference type="GO" id="GO:0016020">
    <property type="term" value="C:membrane"/>
    <property type="evidence" value="ECO:0007669"/>
    <property type="project" value="UniProtKB-SubCell"/>
</dbReference>
<reference evidence="15" key="1">
    <citation type="submission" date="2025-08" db="UniProtKB">
        <authorList>
            <consortium name="RefSeq"/>
        </authorList>
    </citation>
    <scope>IDENTIFICATION</scope>
</reference>
<gene>
    <name evidence="15" type="primary">adgrf3b</name>
</gene>
<dbReference type="InterPro" id="IPR036179">
    <property type="entry name" value="Ig-like_dom_sf"/>
</dbReference>
<dbReference type="Pfam" id="PF00002">
    <property type="entry name" value="7tm_2"/>
    <property type="match status" value="1"/>
</dbReference>
<dbReference type="InterPro" id="IPR000203">
    <property type="entry name" value="GPS"/>
</dbReference>
<dbReference type="FunFam" id="1.20.1070.10:FF:000058">
    <property type="entry name" value="Adhesion G protein-coupled receptor F5"/>
    <property type="match status" value="1"/>
</dbReference>
<evidence type="ECO:0000256" key="11">
    <source>
        <dbReference type="SAM" id="Phobius"/>
    </source>
</evidence>
<evidence type="ECO:0000256" key="7">
    <source>
        <dbReference type="ARBA" id="ARBA00023157"/>
    </source>
</evidence>
<organism evidence="14 15">
    <name type="scientific">Chanos chanos</name>
    <name type="common">Milkfish</name>
    <name type="synonym">Mugil chanos</name>
    <dbReference type="NCBI Taxonomy" id="29144"/>
    <lineage>
        <taxon>Eukaryota</taxon>
        <taxon>Metazoa</taxon>
        <taxon>Chordata</taxon>
        <taxon>Craniata</taxon>
        <taxon>Vertebrata</taxon>
        <taxon>Euteleostomi</taxon>
        <taxon>Actinopterygii</taxon>
        <taxon>Neopterygii</taxon>
        <taxon>Teleostei</taxon>
        <taxon>Ostariophysi</taxon>
        <taxon>Gonorynchiformes</taxon>
        <taxon>Chanidae</taxon>
        <taxon>Chanos</taxon>
    </lineage>
</organism>
<comment type="similarity">
    <text evidence="2">Belongs to the G-protein coupled receptor 2 family. Adhesion G-protein coupled receptor (ADGR) subfamily.</text>
</comment>
<dbReference type="InterPro" id="IPR036445">
    <property type="entry name" value="GPCR_2_extracell_dom_sf"/>
</dbReference>
<evidence type="ECO:0000256" key="4">
    <source>
        <dbReference type="ARBA" id="ARBA00022989"/>
    </source>
</evidence>
<dbReference type="PANTHER" id="PTHR45813">
    <property type="entry name" value="IG-LIKE DOMAIN-CONTAINING PROTEIN"/>
    <property type="match status" value="1"/>
</dbReference>
<feature type="transmembrane region" description="Helical" evidence="11">
    <location>
        <begin position="850"/>
        <end position="874"/>
    </location>
</feature>
<dbReference type="OrthoDB" id="10040049at2759"/>
<dbReference type="InterPro" id="IPR057244">
    <property type="entry name" value="GAIN_B"/>
</dbReference>
<dbReference type="GO" id="GO:0007166">
    <property type="term" value="P:cell surface receptor signaling pathway"/>
    <property type="evidence" value="ECO:0007669"/>
    <property type="project" value="InterPro"/>
</dbReference>
<dbReference type="PROSITE" id="PS50221">
    <property type="entry name" value="GAIN_B"/>
    <property type="match status" value="1"/>
</dbReference>
<dbReference type="PANTHER" id="PTHR45813:SF2">
    <property type="entry name" value="ADHESION G-PROTEIN COUPLED RECEPTOR F3"/>
    <property type="match status" value="1"/>
</dbReference>
<evidence type="ECO:0000256" key="1">
    <source>
        <dbReference type="ARBA" id="ARBA00004141"/>
    </source>
</evidence>
<protein>
    <submittedName>
        <fullName evidence="15">Adhesion G protein-coupled receptor F5</fullName>
    </submittedName>
</protein>
<dbReference type="InterPro" id="IPR051587">
    <property type="entry name" value="Adhesion_GPCR"/>
</dbReference>
<dbReference type="InterPro" id="IPR000832">
    <property type="entry name" value="GPCR_2_secretin-like"/>
</dbReference>
<dbReference type="GeneID" id="115810271"/>
<dbReference type="RefSeq" id="XP_030628056.1">
    <property type="nucleotide sequence ID" value="XM_030772196.1"/>
</dbReference>
<dbReference type="InterPro" id="IPR017981">
    <property type="entry name" value="GPCR_2-like_7TM"/>
</dbReference>
<dbReference type="SUPFAM" id="SSF48726">
    <property type="entry name" value="Immunoglobulin"/>
    <property type="match status" value="1"/>
</dbReference>
<evidence type="ECO:0000256" key="10">
    <source>
        <dbReference type="ARBA" id="ARBA00023224"/>
    </source>
</evidence>
<dbReference type="Proteomes" id="UP000504632">
    <property type="component" value="Chromosome 4"/>
</dbReference>
<evidence type="ECO:0000256" key="8">
    <source>
        <dbReference type="ARBA" id="ARBA00023170"/>
    </source>
</evidence>
<name>A0A6J2VA37_CHACN</name>
<evidence type="ECO:0000256" key="6">
    <source>
        <dbReference type="ARBA" id="ARBA00023136"/>
    </source>
</evidence>
<feature type="transmembrane region" description="Helical" evidence="11">
    <location>
        <begin position="745"/>
        <end position="769"/>
    </location>
</feature>
<feature type="transmembrane region" description="Helical" evidence="11">
    <location>
        <begin position="903"/>
        <end position="926"/>
    </location>
</feature>
<keyword evidence="8 15" id="KW-0675">Receptor</keyword>
<dbReference type="PRINTS" id="PR00249">
    <property type="entry name" value="GPCRSECRETIN"/>
</dbReference>
<dbReference type="Gene3D" id="2.60.220.50">
    <property type="match status" value="1"/>
</dbReference>
<feature type="transmembrane region" description="Helical" evidence="11">
    <location>
        <begin position="781"/>
        <end position="799"/>
    </location>
</feature>
<dbReference type="SMART" id="SM00303">
    <property type="entry name" value="GPS"/>
    <property type="match status" value="1"/>
</dbReference>
<keyword evidence="5" id="KW-0297">G-protein coupled receptor</keyword>
<keyword evidence="14" id="KW-1185">Reference proteome</keyword>
<evidence type="ECO:0000256" key="5">
    <source>
        <dbReference type="ARBA" id="ARBA00023040"/>
    </source>
</evidence>
<dbReference type="Pfam" id="PF01825">
    <property type="entry name" value="GPS"/>
    <property type="match status" value="1"/>
</dbReference>
<dbReference type="CTD" id="565465"/>
<feature type="domain" description="GAIN-B" evidence="12">
    <location>
        <begin position="593"/>
        <end position="736"/>
    </location>
</feature>
<dbReference type="GO" id="GO:0004930">
    <property type="term" value="F:G protein-coupled receptor activity"/>
    <property type="evidence" value="ECO:0007669"/>
    <property type="project" value="UniProtKB-KW"/>
</dbReference>